<feature type="coiled-coil region" evidence="1">
    <location>
        <begin position="340"/>
        <end position="371"/>
    </location>
</feature>
<evidence type="ECO:0000313" key="2">
    <source>
        <dbReference type="EMBL" id="MBB6560047.1"/>
    </source>
</evidence>
<gene>
    <name evidence="2" type="ORF">HNP48_002719</name>
</gene>
<dbReference type="AlphaFoldDB" id="A0A7X0PEF3"/>
<evidence type="ECO:0000256" key="1">
    <source>
        <dbReference type="SAM" id="Coils"/>
    </source>
</evidence>
<dbReference type="EMBL" id="JACHLK010000004">
    <property type="protein sequence ID" value="MBB6560047.1"/>
    <property type="molecule type" value="Genomic_DNA"/>
</dbReference>
<protein>
    <submittedName>
        <fullName evidence="2">Uncharacterized protein</fullName>
    </submittedName>
</protein>
<keyword evidence="3" id="KW-1185">Reference proteome</keyword>
<organism evidence="2 3">
    <name type="scientific">Acidovorax soli</name>
    <dbReference type="NCBI Taxonomy" id="592050"/>
    <lineage>
        <taxon>Bacteria</taxon>
        <taxon>Pseudomonadati</taxon>
        <taxon>Pseudomonadota</taxon>
        <taxon>Betaproteobacteria</taxon>
        <taxon>Burkholderiales</taxon>
        <taxon>Comamonadaceae</taxon>
        <taxon>Acidovorax</taxon>
    </lineage>
</organism>
<proteinExistence type="predicted"/>
<accession>A0A7X0PEF3</accession>
<dbReference type="RefSeq" id="WP_184857634.1">
    <property type="nucleotide sequence ID" value="NZ_JACHLK010000004.1"/>
</dbReference>
<name>A0A7X0PEF3_9BURK</name>
<keyword evidence="1" id="KW-0175">Coiled coil</keyword>
<sequence length="556" mass="61820">MNTQSRDARELLTPIAAKLREGRSVIRPVSQVTLRLKPVPGVDRFAATVDEILRWINRRAGKALPAVAWQRQSFELSAIGSQRAAGVALQDPKYWAARLDDADKNVPQRTWITEIGVGIDPSGDILFGARLICTTRGADEAFERSIPGFVRTVISSGPAELDGVALRQELKVLSSDDDVANLVTLLEDPTRQSNVIVLALPEGSSDPGDAAASAVELHSKLLGVAHVFALTSRASFALTDSVGRELSVFHEAVRTYRPGFRAWIDQPSNHPFALPNRIASWDESGPPSFERWMVNQSLASSVSGAHREESLPAFNTVRQIAAYAERSKLRSAGGSDAELARLYEQDNEQLRKELKEQKEQYDGLLSTADIERDLAVNAANAAKAQALERLHRIRLLEARLAEGDESQSTPIPETLDTFAEWCREHLVGSVEITNRAYQGVRKSEYHEPAFIYRTLLLLRDHYVPMRIQATPGQREAYAEALAQLQLEESATGDGVKYAADLYSVQYGGTRRPLDRHLKGSDSRDRRFGFRLYFFWDEDEQVVVVGWLPSHLDNRAS</sequence>
<reference evidence="2 3" key="1">
    <citation type="submission" date="2020-08" db="EMBL/GenBank/DDBJ databases">
        <title>Functional genomics of gut bacteria from endangered species of beetles.</title>
        <authorList>
            <person name="Carlos-Shanley C."/>
        </authorList>
    </citation>
    <scope>NUCLEOTIDE SEQUENCE [LARGE SCALE GENOMIC DNA]</scope>
    <source>
        <strain evidence="2 3">S00198</strain>
    </source>
</reference>
<evidence type="ECO:0000313" key="3">
    <source>
        <dbReference type="Proteomes" id="UP000575083"/>
    </source>
</evidence>
<dbReference type="Proteomes" id="UP000575083">
    <property type="component" value="Unassembled WGS sequence"/>
</dbReference>
<comment type="caution">
    <text evidence="2">The sequence shown here is derived from an EMBL/GenBank/DDBJ whole genome shotgun (WGS) entry which is preliminary data.</text>
</comment>